<reference evidence="5" key="1">
    <citation type="submission" date="2022-03" db="EMBL/GenBank/DDBJ databases">
        <title>De novo assembled genomes of Belliella spp. (Cyclobacteriaceae) strains.</title>
        <authorList>
            <person name="Szabo A."/>
            <person name="Korponai K."/>
            <person name="Felfoldi T."/>
        </authorList>
    </citation>
    <scope>NUCLEOTIDE SEQUENCE</scope>
    <source>
        <strain evidence="5">DSM 111904</strain>
    </source>
</reference>
<keyword evidence="3" id="KW-1133">Transmembrane helix</keyword>
<dbReference type="EMBL" id="JAKZGP010000025">
    <property type="protein sequence ID" value="MCH7409882.1"/>
    <property type="molecule type" value="Genomic_DNA"/>
</dbReference>
<evidence type="ECO:0000313" key="5">
    <source>
        <dbReference type="EMBL" id="MCH7409882.1"/>
    </source>
</evidence>
<dbReference type="InterPro" id="IPR036388">
    <property type="entry name" value="WH-like_DNA-bd_sf"/>
</dbReference>
<dbReference type="InterPro" id="IPR000792">
    <property type="entry name" value="Tscrpt_reg_LuxR_C"/>
</dbReference>
<keyword evidence="2" id="KW-0175">Coiled coil</keyword>
<feature type="domain" description="HTH luxR-type" evidence="4">
    <location>
        <begin position="891"/>
        <end position="948"/>
    </location>
</feature>
<proteinExistence type="predicted"/>
<feature type="coiled-coil region" evidence="2">
    <location>
        <begin position="760"/>
        <end position="816"/>
    </location>
</feature>
<keyword evidence="3" id="KW-0812">Transmembrane</keyword>
<evidence type="ECO:0000256" key="3">
    <source>
        <dbReference type="SAM" id="Phobius"/>
    </source>
</evidence>
<dbReference type="PANTHER" id="PTHR43547:SF2">
    <property type="entry name" value="HYBRID SIGNAL TRANSDUCTION HISTIDINE KINASE C"/>
    <property type="match status" value="1"/>
</dbReference>
<dbReference type="InterPro" id="IPR016032">
    <property type="entry name" value="Sig_transdc_resp-reg_C-effctor"/>
</dbReference>
<evidence type="ECO:0000256" key="2">
    <source>
        <dbReference type="SAM" id="Coils"/>
    </source>
</evidence>
<name>A0ABS9V0E9_9BACT</name>
<sequence length="951" mass="109456">MKRFLIFMFSFISGVSLQSQQLGTPIITYYSSQVYSGGIQNYAIAQNSDGLIYVANNFGLLEYDGSSWRRYALPSGTKIRHVQIADDGAIYVAGQGDFGYFSPNEIGQLRFNSLKSQIPEAFQNLEEVWKVFVTNSEVYFCTNNRIFVFKKDKTYHSEISTKSSFDSFHFHQNQVYLNETGRGLYKVENTNLEPIGKEGHFTNIPITSILQISSDYQIVFSKQNGIFKLQGNQVERWNTPLSNNINTAIQLKNGNIAIGTQDQGLIIVSTEGIAISDHNEENGLNNNTILSLFEDLNGNLWLGHNNGISIIELNAQFSLLNQSSGLSGTGYHACYHQGNIYFGTSNGVFLMKNIDKFTASKAQMVQNSYGQVYQIKTIQNMLLVAHHDGVFILRNDRIEKVPGPAGIWNFQILKNHPNHLLVGGYNGLYIYKIENDEVKFLRQLKGFNESSRIIEQDTDGNIWVAHGYKGLYKLILDNQLERVSVEVFGSEFGLPTNVLNNVWTIKNQLVFTTQAGIFKYDKASNRFEIDEYFLKYFKRDEILHFLLEDQLGNIFYIGENNAGVLEKKADGTFQKHQEDFNQIRKLLNDDLQNIASIKNNEVLFAANDGFIRFSLNDKKTKTNFYPTLIRSVYITGLTDSLIYDGNIEKDKPFSIKIPYKKSNLRFEASNPTPANEQFLAFQYWLEGFEEEYGEWVYKNEKAYTNLREGKYTFHVRSKDQNGITAAPSSWTFEVLPPWYRSGIAYAFYIFISVFGAFIFYRSIDKKYQKKTQRIKNASQQVIEEKESELKSSLQEVEKLKNENLLQEIQLKDKELATATMHLITKNGFIDHLKTNLGGIIKKSKNQEVKNEIQKVIKNIEKNIAEDEDWEQFEIHFDQVHGDFMSRFKKAYPALSPQEIKLSAYLRMNLSTKEIAYLMNISVRGVEIARYRLRKKLELVREENLQEFILKF</sequence>
<dbReference type="Gene3D" id="2.60.40.10">
    <property type="entry name" value="Immunoglobulins"/>
    <property type="match status" value="1"/>
</dbReference>
<dbReference type="SUPFAM" id="SSF63829">
    <property type="entry name" value="Calcium-dependent phosphotriesterase"/>
    <property type="match status" value="2"/>
</dbReference>
<dbReference type="Pfam" id="PF07495">
    <property type="entry name" value="Y_Y_Y"/>
    <property type="match status" value="1"/>
</dbReference>
<keyword evidence="3" id="KW-0472">Membrane</keyword>
<gene>
    <name evidence="5" type="ORF">MM239_10790</name>
</gene>
<comment type="caution">
    <text evidence="5">The sequence shown here is derived from an EMBL/GenBank/DDBJ whole genome shotgun (WGS) entry which is preliminary data.</text>
</comment>
<dbReference type="InterPro" id="IPR011123">
    <property type="entry name" value="Y_Y_Y"/>
</dbReference>
<dbReference type="PANTHER" id="PTHR43547">
    <property type="entry name" value="TWO-COMPONENT HISTIDINE KINASE"/>
    <property type="match status" value="1"/>
</dbReference>
<dbReference type="CDD" id="cd22249">
    <property type="entry name" value="UDM1_RNF168_RNF169-like"/>
    <property type="match status" value="1"/>
</dbReference>
<dbReference type="Gene3D" id="2.130.10.10">
    <property type="entry name" value="YVTN repeat-like/Quinoprotein amine dehydrogenase"/>
    <property type="match status" value="2"/>
</dbReference>
<evidence type="ECO:0000313" key="6">
    <source>
        <dbReference type="Proteomes" id="UP001165489"/>
    </source>
</evidence>
<keyword evidence="1" id="KW-0597">Phosphoprotein</keyword>
<evidence type="ECO:0000256" key="1">
    <source>
        <dbReference type="ARBA" id="ARBA00022553"/>
    </source>
</evidence>
<feature type="transmembrane region" description="Helical" evidence="3">
    <location>
        <begin position="738"/>
        <end position="760"/>
    </location>
</feature>
<dbReference type="Proteomes" id="UP001165489">
    <property type="component" value="Unassembled WGS sequence"/>
</dbReference>
<organism evidence="5 6">
    <name type="scientific">Belliella filtrata</name>
    <dbReference type="NCBI Taxonomy" id="2923435"/>
    <lineage>
        <taxon>Bacteria</taxon>
        <taxon>Pseudomonadati</taxon>
        <taxon>Bacteroidota</taxon>
        <taxon>Cytophagia</taxon>
        <taxon>Cytophagales</taxon>
        <taxon>Cyclobacteriaceae</taxon>
        <taxon>Belliella</taxon>
    </lineage>
</organism>
<dbReference type="InterPro" id="IPR013783">
    <property type="entry name" value="Ig-like_fold"/>
</dbReference>
<protein>
    <submittedName>
        <fullName evidence="5">Regulator</fullName>
    </submittedName>
</protein>
<dbReference type="Gene3D" id="1.10.10.10">
    <property type="entry name" value="Winged helix-like DNA-binding domain superfamily/Winged helix DNA-binding domain"/>
    <property type="match status" value="1"/>
</dbReference>
<dbReference type="SUPFAM" id="SSF46894">
    <property type="entry name" value="C-terminal effector domain of the bipartite response regulators"/>
    <property type="match status" value="1"/>
</dbReference>
<keyword evidence="6" id="KW-1185">Reference proteome</keyword>
<dbReference type="RefSeq" id="WP_241348252.1">
    <property type="nucleotide sequence ID" value="NZ_JAKZGP010000025.1"/>
</dbReference>
<dbReference type="SMART" id="SM00421">
    <property type="entry name" value="HTH_LUXR"/>
    <property type="match status" value="1"/>
</dbReference>
<accession>A0ABS9V0E9</accession>
<dbReference type="InterPro" id="IPR015943">
    <property type="entry name" value="WD40/YVTN_repeat-like_dom_sf"/>
</dbReference>
<evidence type="ECO:0000259" key="4">
    <source>
        <dbReference type="SMART" id="SM00421"/>
    </source>
</evidence>